<dbReference type="InterPro" id="IPR041440">
    <property type="entry name" value="HypF_C"/>
</dbReference>
<dbReference type="Pfam" id="PF07503">
    <property type="entry name" value="zf-HYPF"/>
    <property type="match status" value="2"/>
</dbReference>
<dbReference type="SUPFAM" id="SSF54975">
    <property type="entry name" value="Acylphosphatase/BLUF domain-like"/>
    <property type="match status" value="1"/>
</dbReference>
<dbReference type="Gene3D" id="3.30.420.360">
    <property type="match status" value="1"/>
</dbReference>
<dbReference type="Pfam" id="PF01300">
    <property type="entry name" value="Sua5_yciO_yrdC"/>
    <property type="match status" value="1"/>
</dbReference>
<keyword evidence="4" id="KW-0479">Metal-binding</keyword>
<comment type="pathway">
    <text evidence="1">Protein modification; [NiFe] hydrogenase maturation.</text>
</comment>
<dbReference type="InterPro" id="IPR004421">
    <property type="entry name" value="Carbamoyltransferase_HypF"/>
</dbReference>
<protein>
    <submittedName>
        <fullName evidence="10">Carbamoyl phosphate phosphatase and maturation protein for (NiFe) hydrogenases</fullName>
    </submittedName>
</protein>
<evidence type="ECO:0000256" key="1">
    <source>
        <dbReference type="ARBA" id="ARBA00004711"/>
    </source>
</evidence>
<evidence type="ECO:0000259" key="8">
    <source>
        <dbReference type="PROSITE" id="PS51160"/>
    </source>
</evidence>
<evidence type="ECO:0000313" key="10">
    <source>
        <dbReference type="EMBL" id="CBH96675.1"/>
    </source>
</evidence>
<dbReference type="Pfam" id="PF17788">
    <property type="entry name" value="HypF_C"/>
    <property type="match status" value="1"/>
</dbReference>
<dbReference type="PROSITE" id="PS00150">
    <property type="entry name" value="ACYLPHOSPHATASE_1"/>
    <property type="match status" value="1"/>
</dbReference>
<dbReference type="PANTHER" id="PTHR42959">
    <property type="entry name" value="CARBAMOYLTRANSFERASE"/>
    <property type="match status" value="1"/>
</dbReference>
<evidence type="ECO:0000256" key="7">
    <source>
        <dbReference type="ARBA" id="ARBA00048220"/>
    </source>
</evidence>
<dbReference type="Gene3D" id="3.30.110.120">
    <property type="match status" value="1"/>
</dbReference>
<dbReference type="InterPro" id="IPR017968">
    <property type="entry name" value="Acylphosphatase_CS"/>
</dbReference>
<dbReference type="GO" id="GO:0016743">
    <property type="term" value="F:carboxyl- or carbamoyltransferase activity"/>
    <property type="evidence" value="ECO:0007669"/>
    <property type="project" value="InterPro"/>
</dbReference>
<dbReference type="InterPro" id="IPR051060">
    <property type="entry name" value="Carbamoyltrans_HypF-like"/>
</dbReference>
<dbReference type="InterPro" id="IPR055128">
    <property type="entry name" value="HypF_C_2"/>
</dbReference>
<evidence type="ECO:0000256" key="3">
    <source>
        <dbReference type="ARBA" id="ARBA00022598"/>
    </source>
</evidence>
<evidence type="ECO:0000259" key="9">
    <source>
        <dbReference type="PROSITE" id="PS51163"/>
    </source>
</evidence>
<dbReference type="GO" id="GO:0051604">
    <property type="term" value="P:protein maturation"/>
    <property type="evidence" value="ECO:0007669"/>
    <property type="project" value="TreeGrafter"/>
</dbReference>
<reference evidence="10" key="1">
    <citation type="submission" date="2009-10" db="EMBL/GenBank/DDBJ databases">
        <title>Diversity of trophic interactions inside an arsenic-rich microbial ecosystem.</title>
        <authorList>
            <person name="Bertin P.N."/>
            <person name="Heinrich-Salmeron A."/>
            <person name="Pelletier E."/>
            <person name="Goulhen-Chollet F."/>
            <person name="Arsene-Ploetze F."/>
            <person name="Gallien S."/>
            <person name="Calteau A."/>
            <person name="Vallenet D."/>
            <person name="Casiot C."/>
            <person name="Chane-Woon-Ming B."/>
            <person name="Giloteaux L."/>
            <person name="Barakat M."/>
            <person name="Bonnefoy V."/>
            <person name="Bruneel O."/>
            <person name="Chandler M."/>
            <person name="Cleiss J."/>
            <person name="Duran R."/>
            <person name="Elbaz-Poulichet F."/>
            <person name="Fonknechten N."/>
            <person name="Lauga B."/>
            <person name="Mornico D."/>
            <person name="Ortet P."/>
            <person name="Schaeffer C."/>
            <person name="Siguier P."/>
            <person name="Alexander Thil Smith A."/>
            <person name="Van Dorsselaer A."/>
            <person name="Weissenbach J."/>
            <person name="Medigue C."/>
            <person name="Le Paslier D."/>
        </authorList>
    </citation>
    <scope>NUCLEOTIDE SEQUENCE</scope>
</reference>
<dbReference type="InterPro" id="IPR001792">
    <property type="entry name" value="Acylphosphatase-like_dom"/>
</dbReference>
<dbReference type="PANTHER" id="PTHR42959:SF1">
    <property type="entry name" value="CARBAMOYLTRANSFERASE HYPF"/>
    <property type="match status" value="1"/>
</dbReference>
<dbReference type="Pfam" id="PF22521">
    <property type="entry name" value="HypF_C_2"/>
    <property type="match status" value="1"/>
</dbReference>
<keyword evidence="3" id="KW-0436">Ligase</keyword>
<dbReference type="AlphaFoldDB" id="E6PP23"/>
<sequence>MGAAEFRVDTAPTAVQGRLLRVRGVVQGVGFRPMVWRVARALGLAGSVHNDADGVHIAAWGAPGALAALPARLRADCPPLARIEAIEVTPLPAGMPPEDFTIAASEGGRATTDVAPDAATCPDCLAEVNSPADRRWHHVFANCTHCGPRLSIVRAVPYDRANTAMAGFAMCPRCAAEYADPADRRFHAQPIACPDCGPTLWLEQGGERVAGDPIATAVDLLRAGRILAVKGVGSFHLVVDATNAGAVDALRVRKHRPHKPLALMARDLDMVRRYAAITPDDEHALLGPAAPVVLLEATSSLALPETIAPDTRLLGFMLPMSPLHHLLLASFDTPLVFTSGNASGKPPCIDNAEALDRLDDIADAFLLHDRPILNRLDDSVLRRIGGTLQPLRRSRGYAPGALPLPEGFGDAPAITAFGAELKNTACLLGVGRAILSQHFGDLGDASATADAACGLDRLSRLFDHQPAIVAVDLHPGYHATRRGRGLAARDGLRLAEVQHHHAHIAACMADHGHALDGPPILGLALDGLGLGDHGMLWGGELLRVDYTTSTRLASLRPAALPGGDAASRQPWRNLAAQLLALPAASELLARHADLPAMRHLHGKPLDTLARMVSTGTHAPLASSTGRLFDAVAAALGLHAEVQTFEGQAAMALESLATSSTDAGAYAFALTEVDGLLRLDPAPLWPELLADLQRHAAPGTVARRFLNGLAAAWAQAIASVAGSSAFAAVALSGGVFQNALFSQLLQDQLVNIDLPVWMHRRVPANDGGLALGQAVIAAARALQPNWSN</sequence>
<dbReference type="InterPro" id="IPR006070">
    <property type="entry name" value="Sua5-like_dom"/>
</dbReference>
<dbReference type="PROSITE" id="PS51160">
    <property type="entry name" value="ACYLPHOSPHATASE_3"/>
    <property type="match status" value="1"/>
</dbReference>
<gene>
    <name evidence="10" type="primary">hypF</name>
    <name evidence="10" type="ORF">CARN2_2390</name>
</gene>
<dbReference type="Pfam" id="PF00708">
    <property type="entry name" value="Acylphosphatase"/>
    <property type="match status" value="1"/>
</dbReference>
<dbReference type="InterPro" id="IPR036046">
    <property type="entry name" value="Acylphosphatase-like_dom_sf"/>
</dbReference>
<dbReference type="GO" id="GO:0016874">
    <property type="term" value="F:ligase activity"/>
    <property type="evidence" value="ECO:0007669"/>
    <property type="project" value="UniProtKB-KW"/>
</dbReference>
<proteinExistence type="inferred from homology"/>
<feature type="domain" description="YrdC-like" evidence="9">
    <location>
        <begin position="211"/>
        <end position="396"/>
    </location>
</feature>
<dbReference type="SUPFAM" id="SSF55821">
    <property type="entry name" value="YrdC/RibB"/>
    <property type="match status" value="1"/>
</dbReference>
<dbReference type="PROSITE" id="PS51163">
    <property type="entry name" value="YRDC"/>
    <property type="match status" value="1"/>
</dbReference>
<dbReference type="GO" id="GO:0003725">
    <property type="term" value="F:double-stranded RNA binding"/>
    <property type="evidence" value="ECO:0007669"/>
    <property type="project" value="InterPro"/>
</dbReference>
<evidence type="ECO:0000256" key="6">
    <source>
        <dbReference type="ARBA" id="ARBA00022833"/>
    </source>
</evidence>
<organism evidence="10">
    <name type="scientific">mine drainage metagenome</name>
    <dbReference type="NCBI Taxonomy" id="410659"/>
    <lineage>
        <taxon>unclassified sequences</taxon>
        <taxon>metagenomes</taxon>
        <taxon>ecological metagenomes</taxon>
    </lineage>
</organism>
<comment type="caution">
    <text evidence="10">The sequence shown here is derived from an EMBL/GenBank/DDBJ whole genome shotgun (WGS) entry which is preliminary data.</text>
</comment>
<keyword evidence="6" id="KW-0862">Zinc</keyword>
<name>E6PP23_9ZZZZ</name>
<feature type="domain" description="Acylphosphatase-like" evidence="8">
    <location>
        <begin position="17"/>
        <end position="104"/>
    </location>
</feature>
<dbReference type="NCBIfam" id="TIGR00143">
    <property type="entry name" value="hypF"/>
    <property type="match status" value="1"/>
</dbReference>
<dbReference type="GO" id="GO:0008270">
    <property type="term" value="F:zinc ion binding"/>
    <property type="evidence" value="ECO:0007669"/>
    <property type="project" value="UniProtKB-KW"/>
</dbReference>
<dbReference type="InterPro" id="IPR017945">
    <property type="entry name" value="DHBP_synth_RibB-like_a/b_dom"/>
</dbReference>
<accession>E6PP23</accession>
<dbReference type="InterPro" id="IPR011125">
    <property type="entry name" value="Znf_HypF"/>
</dbReference>
<dbReference type="UniPathway" id="UPA00335"/>
<dbReference type="PIRSF" id="PIRSF006256">
    <property type="entry name" value="CMPcnvr_hdrg_mat"/>
    <property type="match status" value="1"/>
</dbReference>
<evidence type="ECO:0000256" key="4">
    <source>
        <dbReference type="ARBA" id="ARBA00022723"/>
    </source>
</evidence>
<dbReference type="Gene3D" id="3.30.420.40">
    <property type="match status" value="1"/>
</dbReference>
<dbReference type="Gene3D" id="3.90.870.50">
    <property type="match status" value="1"/>
</dbReference>
<evidence type="ECO:0000256" key="2">
    <source>
        <dbReference type="ARBA" id="ARBA00008097"/>
    </source>
</evidence>
<evidence type="ECO:0000256" key="5">
    <source>
        <dbReference type="ARBA" id="ARBA00022771"/>
    </source>
</evidence>
<keyword evidence="5" id="KW-0863">Zinc-finger</keyword>
<comment type="similarity">
    <text evidence="2">Belongs to the carbamoyltransferase HypF family.</text>
</comment>
<dbReference type="EMBL" id="CABM01000030">
    <property type="protein sequence ID" value="CBH96675.1"/>
    <property type="molecule type" value="Genomic_DNA"/>
</dbReference>
<comment type="catalytic activity">
    <reaction evidence="7">
        <text>C-terminal L-cysteinyl-[HypE protein] + carbamoyl phosphate + ATP + H2O = C-terminal S-carboxamide-L-cysteinyl-[HypE protein] + AMP + phosphate + diphosphate + H(+)</text>
        <dbReference type="Rhea" id="RHEA:55636"/>
        <dbReference type="Rhea" id="RHEA-COMP:14247"/>
        <dbReference type="Rhea" id="RHEA-COMP:14392"/>
        <dbReference type="ChEBI" id="CHEBI:15377"/>
        <dbReference type="ChEBI" id="CHEBI:15378"/>
        <dbReference type="ChEBI" id="CHEBI:30616"/>
        <dbReference type="ChEBI" id="CHEBI:33019"/>
        <dbReference type="ChEBI" id="CHEBI:43474"/>
        <dbReference type="ChEBI" id="CHEBI:58228"/>
        <dbReference type="ChEBI" id="CHEBI:76913"/>
        <dbReference type="ChEBI" id="CHEBI:139126"/>
        <dbReference type="ChEBI" id="CHEBI:456215"/>
    </reaction>
</comment>